<dbReference type="Gene3D" id="3.40.50.720">
    <property type="entry name" value="NAD(P)-binding Rossmann-like Domain"/>
    <property type="match status" value="1"/>
</dbReference>
<dbReference type="PANTHER" id="PTHR43245:SF13">
    <property type="entry name" value="UDP-D-APIOSE_UDP-D-XYLOSE SYNTHASE 2"/>
    <property type="match status" value="1"/>
</dbReference>
<accession>A0A250KMF7</accession>
<reference evidence="2 3" key="1">
    <citation type="submission" date="2016-12" db="EMBL/GenBank/DDBJ databases">
        <title>Genome sequencing of Methylocaldum marinum.</title>
        <authorList>
            <person name="Takeuchi M."/>
            <person name="Kamagata Y."/>
            <person name="Hiraoka S."/>
            <person name="Oshima K."/>
            <person name="Hattori M."/>
            <person name="Iwasaki W."/>
        </authorList>
    </citation>
    <scope>NUCLEOTIDE SEQUENCE [LARGE SCALE GENOMIC DNA]</scope>
    <source>
        <strain evidence="2 3">S8</strain>
    </source>
</reference>
<protein>
    <submittedName>
        <fullName evidence="2">UDP-glucose 4-epimerase</fullName>
    </submittedName>
</protein>
<dbReference type="InterPro" id="IPR036291">
    <property type="entry name" value="NAD(P)-bd_dom_sf"/>
</dbReference>
<proteinExistence type="predicted"/>
<dbReference type="PRINTS" id="PR01713">
    <property type="entry name" value="NUCEPIMERASE"/>
</dbReference>
<dbReference type="InterPro" id="IPR050177">
    <property type="entry name" value="Lipid_A_modif_metabolic_enz"/>
</dbReference>
<feature type="domain" description="NAD-dependent epimerase/dehydratase" evidence="1">
    <location>
        <begin position="3"/>
        <end position="174"/>
    </location>
</feature>
<dbReference type="Proteomes" id="UP000266313">
    <property type="component" value="Chromosome"/>
</dbReference>
<gene>
    <name evidence="2" type="ORF">sS8_0771</name>
</gene>
<dbReference type="SUPFAM" id="SSF51735">
    <property type="entry name" value="NAD(P)-binding Rossmann-fold domains"/>
    <property type="match status" value="1"/>
</dbReference>
<evidence type="ECO:0000313" key="3">
    <source>
        <dbReference type="Proteomes" id="UP000266313"/>
    </source>
</evidence>
<keyword evidence="3" id="KW-1185">Reference proteome</keyword>
<dbReference type="Pfam" id="PF01370">
    <property type="entry name" value="Epimerase"/>
    <property type="match status" value="1"/>
</dbReference>
<dbReference type="PANTHER" id="PTHR43245">
    <property type="entry name" value="BIFUNCTIONAL POLYMYXIN RESISTANCE PROTEIN ARNA"/>
    <property type="match status" value="1"/>
</dbReference>
<evidence type="ECO:0000313" key="2">
    <source>
        <dbReference type="EMBL" id="BBA32736.1"/>
    </source>
</evidence>
<name>A0A250KMF7_9GAMM</name>
<dbReference type="KEGG" id="mmai:sS8_0771"/>
<dbReference type="EMBL" id="AP017928">
    <property type="protein sequence ID" value="BBA32736.1"/>
    <property type="molecule type" value="Genomic_DNA"/>
</dbReference>
<evidence type="ECO:0000259" key="1">
    <source>
        <dbReference type="Pfam" id="PF01370"/>
    </source>
</evidence>
<sequence length="246" mass="27413">MEGCDILFHLAWSTLPKSSNENIVYDCETNLVATLRLLDAACKYNIKRVVFTSSGGTVYGLPCELPIKETHPTEPIVPYGITKLTVEKYLKLYKTINNLDFTVLRIANPFGERQQLTSAQGAVTIFLAKALKGETIEIWGDGKVIRDYIYIKDVAEALLKAMDHKGSFDVFNIGSGRGRSLNDIVSAIESLLERPVSCRYLPSRKFDVPANVLDISRAETSLGWAPNTSFEQGLIYTAEWLKALEN</sequence>
<dbReference type="InterPro" id="IPR001509">
    <property type="entry name" value="Epimerase_deHydtase"/>
</dbReference>
<dbReference type="AlphaFoldDB" id="A0A250KMF7"/>
<organism evidence="2 3">
    <name type="scientific">Methylocaldum marinum</name>
    <dbReference type="NCBI Taxonomy" id="1432792"/>
    <lineage>
        <taxon>Bacteria</taxon>
        <taxon>Pseudomonadati</taxon>
        <taxon>Pseudomonadota</taxon>
        <taxon>Gammaproteobacteria</taxon>
        <taxon>Methylococcales</taxon>
        <taxon>Methylococcaceae</taxon>
        <taxon>Methylocaldum</taxon>
    </lineage>
</organism>
<dbReference type="Gene3D" id="3.90.25.10">
    <property type="entry name" value="UDP-galactose 4-epimerase, domain 1"/>
    <property type="match status" value="1"/>
</dbReference>